<keyword evidence="5" id="KW-1185">Reference proteome</keyword>
<dbReference type="GO" id="GO:0016491">
    <property type="term" value="F:oxidoreductase activity"/>
    <property type="evidence" value="ECO:0007669"/>
    <property type="project" value="UniProtKB-KW"/>
</dbReference>
<dbReference type="Gene3D" id="3.50.50.60">
    <property type="entry name" value="FAD/NAD(P)-binding domain"/>
    <property type="match status" value="2"/>
</dbReference>
<gene>
    <name evidence="4" type="ORF">F3W81_17025</name>
</gene>
<organism evidence="4 5">
    <name type="scientific">Pseudooceanicola spongiae</name>
    <dbReference type="NCBI Taxonomy" id="2613965"/>
    <lineage>
        <taxon>Bacteria</taxon>
        <taxon>Pseudomonadati</taxon>
        <taxon>Pseudomonadota</taxon>
        <taxon>Alphaproteobacteria</taxon>
        <taxon>Rhodobacterales</taxon>
        <taxon>Paracoccaceae</taxon>
        <taxon>Pseudooceanicola</taxon>
    </lineage>
</organism>
<accession>A0A7L9WS88</accession>
<sequence length="434" mass="45979">MHIAIIGTGIVGVATAAWAQRDGHSVTFIDPIEAGEACSFGNAGSLSPSAVLPVAMPGMWKKVPKWLLDPDGPLVIRSHYLPSVLPWLMQFLRHANEREVTRIATAMRGLLAPVFDAYTPLLQRAGAMSLLRQNGCLYVYSSRESAQKWAWGANLRRSLGVEMQPLEGEALFALEPDLRGSFGFGQFAPDNGSTPDPSALVKAIYGQAIRDGATHLRARVTGFRRTGARVDAVLTDTGGEVAVDGVVVAAGAWSGVLARQLGTKVPLESQRGYHVTLTEPGISLSRNVMAVEQNIMVNPMTMGLRLAGTVELAGLKAPPNYARAEALLNVGRKMFPTLNPDPHEVWMGHRPCMPDSMPVIGLAPGCDNAWLGFGHGHVGMCGGATTGRELANLIANRAPEIDLAPFAPGASRGQGAKPPERGTKGPLGGPNTNA</sequence>
<protein>
    <submittedName>
        <fullName evidence="4">FAD-dependent oxidoreductase</fullName>
    </submittedName>
</protein>
<proteinExistence type="predicted"/>
<dbReference type="RefSeq" id="WP_193080484.1">
    <property type="nucleotide sequence ID" value="NZ_CP045201.1"/>
</dbReference>
<dbReference type="EMBL" id="CP045201">
    <property type="protein sequence ID" value="QOL82378.1"/>
    <property type="molecule type" value="Genomic_DNA"/>
</dbReference>
<feature type="region of interest" description="Disordered" evidence="2">
    <location>
        <begin position="404"/>
        <end position="434"/>
    </location>
</feature>
<dbReference type="Pfam" id="PF01266">
    <property type="entry name" value="DAO"/>
    <property type="match status" value="1"/>
</dbReference>
<evidence type="ECO:0000256" key="1">
    <source>
        <dbReference type="ARBA" id="ARBA00023002"/>
    </source>
</evidence>
<dbReference type="InterPro" id="IPR036188">
    <property type="entry name" value="FAD/NAD-bd_sf"/>
</dbReference>
<dbReference type="SUPFAM" id="SSF51905">
    <property type="entry name" value="FAD/NAD(P)-binding domain"/>
    <property type="match status" value="1"/>
</dbReference>
<dbReference type="PANTHER" id="PTHR13847">
    <property type="entry name" value="SARCOSINE DEHYDROGENASE-RELATED"/>
    <property type="match status" value="1"/>
</dbReference>
<dbReference type="PANTHER" id="PTHR13847:SF289">
    <property type="entry name" value="GLYCINE OXIDASE"/>
    <property type="match status" value="1"/>
</dbReference>
<evidence type="ECO:0000256" key="2">
    <source>
        <dbReference type="SAM" id="MobiDB-lite"/>
    </source>
</evidence>
<dbReference type="Proteomes" id="UP000594118">
    <property type="component" value="Chromosome"/>
</dbReference>
<keyword evidence="1" id="KW-0560">Oxidoreductase</keyword>
<dbReference type="Gene3D" id="3.30.9.10">
    <property type="entry name" value="D-Amino Acid Oxidase, subunit A, domain 2"/>
    <property type="match status" value="1"/>
</dbReference>
<name>A0A7L9WS88_9RHOB</name>
<evidence type="ECO:0000313" key="4">
    <source>
        <dbReference type="EMBL" id="QOL82378.1"/>
    </source>
</evidence>
<evidence type="ECO:0000313" key="5">
    <source>
        <dbReference type="Proteomes" id="UP000594118"/>
    </source>
</evidence>
<evidence type="ECO:0000259" key="3">
    <source>
        <dbReference type="Pfam" id="PF01266"/>
    </source>
</evidence>
<dbReference type="GO" id="GO:0005737">
    <property type="term" value="C:cytoplasm"/>
    <property type="evidence" value="ECO:0007669"/>
    <property type="project" value="TreeGrafter"/>
</dbReference>
<dbReference type="InterPro" id="IPR006076">
    <property type="entry name" value="FAD-dep_OxRdtase"/>
</dbReference>
<dbReference type="SUPFAM" id="SSF54373">
    <property type="entry name" value="FAD-linked reductases, C-terminal domain"/>
    <property type="match status" value="1"/>
</dbReference>
<feature type="domain" description="FAD dependent oxidoreductase" evidence="3">
    <location>
        <begin position="3"/>
        <end position="393"/>
    </location>
</feature>
<reference evidence="4 5" key="1">
    <citation type="submission" date="2019-10" db="EMBL/GenBank/DDBJ databases">
        <title>Pseudopuniceibacterium sp. HQ09 islated from Antarctica.</title>
        <authorList>
            <person name="Liao L."/>
            <person name="Su S."/>
            <person name="Chen B."/>
            <person name="Yu Y."/>
        </authorList>
    </citation>
    <scope>NUCLEOTIDE SEQUENCE [LARGE SCALE GENOMIC DNA]</scope>
    <source>
        <strain evidence="4 5">HQ09</strain>
    </source>
</reference>
<dbReference type="AlphaFoldDB" id="A0A7L9WS88"/>
<dbReference type="KEGG" id="pshq:F3W81_17025"/>